<dbReference type="InterPro" id="IPR004655">
    <property type="entry name" value="FabH"/>
</dbReference>
<dbReference type="Pfam" id="PF08541">
    <property type="entry name" value="ACP_syn_III_C"/>
    <property type="match status" value="1"/>
</dbReference>
<dbReference type="CDD" id="cd00830">
    <property type="entry name" value="KAS_III"/>
    <property type="match status" value="1"/>
</dbReference>
<evidence type="ECO:0000256" key="10">
    <source>
        <dbReference type="ARBA" id="ARBA00051096"/>
    </source>
</evidence>
<keyword evidence="15" id="KW-1133">Transmembrane helix</keyword>
<evidence type="ECO:0000256" key="11">
    <source>
        <dbReference type="ARBA" id="ARBA00052407"/>
    </source>
</evidence>
<dbReference type="GO" id="GO:0044550">
    <property type="term" value="P:secondary metabolite biosynthetic process"/>
    <property type="evidence" value="ECO:0007669"/>
    <property type="project" value="TreeGrafter"/>
</dbReference>
<dbReference type="SUPFAM" id="SSF53901">
    <property type="entry name" value="Thiolase-like"/>
    <property type="match status" value="1"/>
</dbReference>
<keyword evidence="5 14" id="KW-0808">Transferase</keyword>
<dbReference type="InterPro" id="IPR013747">
    <property type="entry name" value="ACP_syn_III_C"/>
</dbReference>
<dbReference type="EMBL" id="JAFBEB010000008">
    <property type="protein sequence ID" value="MBM7590976.1"/>
    <property type="molecule type" value="Genomic_DNA"/>
</dbReference>
<keyword evidence="15" id="KW-0472">Membrane</keyword>
<dbReference type="NCBIfam" id="TIGR00747">
    <property type="entry name" value="fabH"/>
    <property type="match status" value="1"/>
</dbReference>
<dbReference type="Proteomes" id="UP000717624">
    <property type="component" value="Unassembled WGS sequence"/>
</dbReference>
<keyword evidence="3 14" id="KW-0963">Cytoplasm</keyword>
<dbReference type="HAMAP" id="MF_01815">
    <property type="entry name" value="FabH"/>
    <property type="match status" value="1"/>
</dbReference>
<name>A0A938Y2V9_9BACL</name>
<dbReference type="PANTHER" id="PTHR34069:SF2">
    <property type="entry name" value="BETA-KETOACYL-[ACYL-CARRIER-PROTEIN] SYNTHASE III"/>
    <property type="match status" value="1"/>
</dbReference>
<comment type="caution">
    <text evidence="18">The sequence shown here is derived from an EMBL/GenBank/DDBJ whole genome shotgun (WGS) entry which is preliminary data.</text>
</comment>
<dbReference type="PANTHER" id="PTHR34069">
    <property type="entry name" value="3-OXOACYL-[ACYL-CARRIER-PROTEIN] SYNTHASE 3"/>
    <property type="match status" value="1"/>
</dbReference>
<dbReference type="GO" id="GO:0033818">
    <property type="term" value="F:beta-ketoacyl-acyl-carrier-protein synthase III activity"/>
    <property type="evidence" value="ECO:0007669"/>
    <property type="project" value="UniProtKB-UniRule"/>
</dbReference>
<keyword evidence="7 14" id="KW-0443">Lipid metabolism</keyword>
<evidence type="ECO:0000256" key="12">
    <source>
        <dbReference type="ARBA" id="ARBA00052467"/>
    </source>
</evidence>
<keyword evidence="19" id="KW-1185">Reference proteome</keyword>
<accession>A0A938Y2V9</accession>
<organism evidence="18 19">
    <name type="scientific">Brevibacillus fulvus</name>
    <dbReference type="NCBI Taxonomy" id="1125967"/>
    <lineage>
        <taxon>Bacteria</taxon>
        <taxon>Bacillati</taxon>
        <taxon>Bacillota</taxon>
        <taxon>Bacilli</taxon>
        <taxon>Bacillales</taxon>
        <taxon>Paenibacillaceae</taxon>
        <taxon>Brevibacillus</taxon>
    </lineage>
</organism>
<dbReference type="GO" id="GO:0006633">
    <property type="term" value="P:fatty acid biosynthetic process"/>
    <property type="evidence" value="ECO:0007669"/>
    <property type="project" value="UniProtKB-UniRule"/>
</dbReference>
<dbReference type="FunFam" id="3.40.47.10:FF:000004">
    <property type="entry name" value="3-oxoacyl-[acyl-carrier-protein] synthase 3"/>
    <property type="match status" value="1"/>
</dbReference>
<evidence type="ECO:0000313" key="19">
    <source>
        <dbReference type="Proteomes" id="UP000717624"/>
    </source>
</evidence>
<comment type="catalytic activity">
    <reaction evidence="13">
        <text>3-methylbutanoyl-CoA + malonyl-[ACP] + H(+) = 5-methyl-3-oxohexanoyl-[ACP] + CO2 + CoA</text>
        <dbReference type="Rhea" id="RHEA:42272"/>
        <dbReference type="Rhea" id="RHEA-COMP:9623"/>
        <dbReference type="Rhea" id="RHEA-COMP:9941"/>
        <dbReference type="ChEBI" id="CHEBI:15378"/>
        <dbReference type="ChEBI" id="CHEBI:16526"/>
        <dbReference type="ChEBI" id="CHEBI:57287"/>
        <dbReference type="ChEBI" id="CHEBI:57345"/>
        <dbReference type="ChEBI" id="CHEBI:78449"/>
        <dbReference type="ChEBI" id="CHEBI:78822"/>
        <dbReference type="EC" id="2.3.1.300"/>
    </reaction>
    <physiologicalReaction direction="left-to-right" evidence="13">
        <dbReference type="Rhea" id="RHEA:42273"/>
    </physiologicalReaction>
</comment>
<keyword evidence="4 14" id="KW-0444">Lipid biosynthesis</keyword>
<dbReference type="NCBIfam" id="NF006829">
    <property type="entry name" value="PRK09352.1"/>
    <property type="match status" value="1"/>
</dbReference>
<feature type="transmembrane region" description="Helical" evidence="15">
    <location>
        <begin position="307"/>
        <end position="324"/>
    </location>
</feature>
<comment type="subcellular location">
    <subcellularLocation>
        <location evidence="14">Cytoplasm</location>
    </subcellularLocation>
</comment>
<evidence type="ECO:0000256" key="1">
    <source>
        <dbReference type="ARBA" id="ARBA00005194"/>
    </source>
</evidence>
<comment type="catalytic activity">
    <reaction evidence="12">
        <text>2-methylpropanoyl-CoA + malonyl-[ACP] + H(+) = 4-methyl-3-oxopentanoyl-[ACP] + CO2 + CoA</text>
        <dbReference type="Rhea" id="RHEA:42268"/>
        <dbReference type="Rhea" id="RHEA-COMP:9623"/>
        <dbReference type="Rhea" id="RHEA-COMP:9940"/>
        <dbReference type="ChEBI" id="CHEBI:15378"/>
        <dbReference type="ChEBI" id="CHEBI:16526"/>
        <dbReference type="ChEBI" id="CHEBI:57287"/>
        <dbReference type="ChEBI" id="CHEBI:57338"/>
        <dbReference type="ChEBI" id="CHEBI:78449"/>
        <dbReference type="ChEBI" id="CHEBI:78820"/>
        <dbReference type="EC" id="2.3.1.300"/>
    </reaction>
    <physiologicalReaction direction="left-to-right" evidence="12">
        <dbReference type="Rhea" id="RHEA:42269"/>
    </physiologicalReaction>
</comment>
<evidence type="ECO:0000256" key="3">
    <source>
        <dbReference type="ARBA" id="ARBA00022490"/>
    </source>
</evidence>
<keyword evidence="6 14" id="KW-0276">Fatty acid metabolism</keyword>
<evidence type="ECO:0000256" key="5">
    <source>
        <dbReference type="ARBA" id="ARBA00022679"/>
    </source>
</evidence>
<dbReference type="Pfam" id="PF08545">
    <property type="entry name" value="ACP_syn_III"/>
    <property type="match status" value="1"/>
</dbReference>
<proteinExistence type="inferred from homology"/>
<feature type="domain" description="Beta-ketoacyl-[acyl-carrier-protein] synthase III N-terminal" evidence="17">
    <location>
        <begin position="107"/>
        <end position="187"/>
    </location>
</feature>
<dbReference type="InterPro" id="IPR016039">
    <property type="entry name" value="Thiolase-like"/>
</dbReference>
<reference evidence="18" key="1">
    <citation type="submission" date="2021-01" db="EMBL/GenBank/DDBJ databases">
        <title>Genomic Encyclopedia of Type Strains, Phase IV (KMG-IV): sequencing the most valuable type-strain genomes for metagenomic binning, comparative biology and taxonomic classification.</title>
        <authorList>
            <person name="Goeker M."/>
        </authorList>
    </citation>
    <scope>NUCLEOTIDE SEQUENCE</scope>
    <source>
        <strain evidence="18">DSM 25523</strain>
    </source>
</reference>
<dbReference type="GO" id="GO:0005737">
    <property type="term" value="C:cytoplasm"/>
    <property type="evidence" value="ECO:0007669"/>
    <property type="project" value="UniProtKB-SubCell"/>
</dbReference>
<sequence length="326" mass="35325">MYKAVISGVGSYLPERILTNQDLERMVETNDEWITTRTGISERRIAAETEATSDLAYQAAVAALQDAGLTATDLDMLIVATSTPDYQLPPVASLLQHRLGCRPISAFDVSVTCIGFISAMETASQYIQTGKHKHILVVGADALSRITDYADRTTCILFGDGAGAAILSRAEPSTDQGVIHASTHSAGEHFFSLYVPGTGSRQMMPEEAAKKGKIIMEGRKIFKLAVTSMSQTVKETLEASGYDQADLDWVIPHQANQRIIEAVAHNLELPLEKMVSTIKYYGNNSAATIPVAMDTAIRDGRIKRGDLVMLVAFGGGLVWGSLLLRY</sequence>
<evidence type="ECO:0000256" key="6">
    <source>
        <dbReference type="ARBA" id="ARBA00022832"/>
    </source>
</evidence>
<evidence type="ECO:0000256" key="8">
    <source>
        <dbReference type="ARBA" id="ARBA00023160"/>
    </source>
</evidence>
<comment type="similarity">
    <text evidence="2 14">Belongs to the thiolase-like superfamily. FabH family.</text>
</comment>
<evidence type="ECO:0000256" key="15">
    <source>
        <dbReference type="SAM" id="Phobius"/>
    </source>
</evidence>
<comment type="subunit">
    <text evidence="14">Homodimer.</text>
</comment>
<gene>
    <name evidence="14" type="primary">fabH</name>
    <name evidence="18" type="ORF">JOD01_002588</name>
</gene>
<keyword evidence="9 14" id="KW-0012">Acyltransferase</keyword>
<feature type="active site" evidence="14">
    <location>
        <position position="253"/>
    </location>
</feature>
<comment type="catalytic activity">
    <reaction evidence="10">
        <text>malonyl-[ACP] + acetyl-CoA + H(+) = 3-oxobutanoyl-[ACP] + CO2 + CoA</text>
        <dbReference type="Rhea" id="RHEA:12080"/>
        <dbReference type="Rhea" id="RHEA-COMP:9623"/>
        <dbReference type="Rhea" id="RHEA-COMP:9625"/>
        <dbReference type="ChEBI" id="CHEBI:15378"/>
        <dbReference type="ChEBI" id="CHEBI:16526"/>
        <dbReference type="ChEBI" id="CHEBI:57287"/>
        <dbReference type="ChEBI" id="CHEBI:57288"/>
        <dbReference type="ChEBI" id="CHEBI:78449"/>
        <dbReference type="ChEBI" id="CHEBI:78450"/>
        <dbReference type="EC" id="2.3.1.180"/>
    </reaction>
    <physiologicalReaction direction="left-to-right" evidence="10">
        <dbReference type="Rhea" id="RHEA:12081"/>
    </physiologicalReaction>
</comment>
<evidence type="ECO:0000259" key="17">
    <source>
        <dbReference type="Pfam" id="PF08545"/>
    </source>
</evidence>
<dbReference type="GO" id="GO:0004315">
    <property type="term" value="F:3-oxoacyl-[acyl-carrier-protein] synthase activity"/>
    <property type="evidence" value="ECO:0007669"/>
    <property type="project" value="InterPro"/>
</dbReference>
<keyword evidence="8 14" id="KW-0275">Fatty acid biosynthesis</keyword>
<feature type="region of interest" description="ACP-binding" evidence="14">
    <location>
        <begin position="254"/>
        <end position="258"/>
    </location>
</feature>
<evidence type="ECO:0000256" key="7">
    <source>
        <dbReference type="ARBA" id="ARBA00023098"/>
    </source>
</evidence>
<evidence type="ECO:0000256" key="13">
    <source>
        <dbReference type="ARBA" id="ARBA00052985"/>
    </source>
</evidence>
<evidence type="ECO:0000256" key="14">
    <source>
        <dbReference type="HAMAP-Rule" id="MF_01815"/>
    </source>
</evidence>
<dbReference type="AlphaFoldDB" id="A0A938Y2V9"/>
<dbReference type="EC" id="2.3.1.180" evidence="14"/>
<dbReference type="InterPro" id="IPR013751">
    <property type="entry name" value="ACP_syn_III_N"/>
</dbReference>
<evidence type="ECO:0000256" key="2">
    <source>
        <dbReference type="ARBA" id="ARBA00008642"/>
    </source>
</evidence>
<comment type="pathway">
    <text evidence="1 14">Lipid metabolism; fatty acid biosynthesis.</text>
</comment>
<feature type="active site" evidence="14">
    <location>
        <position position="113"/>
    </location>
</feature>
<comment type="function">
    <text evidence="14">Catalyzes the condensation reaction of fatty acid synthesis by the addition to an acyl acceptor of two carbons from malonyl-ACP. Catalyzes the first condensation reaction which initiates fatty acid synthesis and may therefore play a role in governing the total rate of fatty acid production. Possesses both acetoacetyl-ACP synthase and acetyl transacylase activities. Its substrate specificity determines the biosynthesis of branched-chain and/or straight-chain of fatty acids.</text>
</comment>
<protein>
    <recommendedName>
        <fullName evidence="14">Beta-ketoacyl-[acyl-carrier-protein] synthase III</fullName>
        <shortName evidence="14">Beta-ketoacyl-ACP synthase III</shortName>
        <shortName evidence="14">KAS III</shortName>
        <ecNumber evidence="14">2.3.1.180</ecNumber>
    </recommendedName>
    <alternativeName>
        <fullName evidence="14">3-oxoacyl-[acyl-carrier-protein] synthase 3</fullName>
    </alternativeName>
    <alternativeName>
        <fullName evidence="14">3-oxoacyl-[acyl-carrier-protein] synthase III</fullName>
    </alternativeName>
</protein>
<feature type="domain" description="Beta-ketoacyl-[acyl-carrier-protein] synthase III C-terminal" evidence="16">
    <location>
        <begin position="237"/>
        <end position="326"/>
    </location>
</feature>
<comment type="catalytic activity">
    <reaction evidence="11">
        <text>(2S)-2-methylbutanoyl-CoA + malonyl-[ACP] + H(+) = (4S)-4-methyl-3-oxohexanoyl-[ACP] + CO2 + CoA</text>
        <dbReference type="Rhea" id="RHEA:42276"/>
        <dbReference type="Rhea" id="RHEA-COMP:9623"/>
        <dbReference type="Rhea" id="RHEA-COMP:17148"/>
        <dbReference type="ChEBI" id="CHEBI:15378"/>
        <dbReference type="ChEBI" id="CHEBI:16526"/>
        <dbReference type="ChEBI" id="CHEBI:57287"/>
        <dbReference type="ChEBI" id="CHEBI:78449"/>
        <dbReference type="ChEBI" id="CHEBI:88166"/>
        <dbReference type="ChEBI" id="CHEBI:167462"/>
        <dbReference type="EC" id="2.3.1.300"/>
    </reaction>
    <physiologicalReaction direction="left-to-right" evidence="11">
        <dbReference type="Rhea" id="RHEA:42277"/>
    </physiologicalReaction>
</comment>
<dbReference type="RefSeq" id="WP_204518711.1">
    <property type="nucleotide sequence ID" value="NZ_BAABIN010000005.1"/>
</dbReference>
<evidence type="ECO:0000313" key="18">
    <source>
        <dbReference type="EMBL" id="MBM7590976.1"/>
    </source>
</evidence>
<keyword evidence="14" id="KW-0511">Multifunctional enzyme</keyword>
<evidence type="ECO:0000259" key="16">
    <source>
        <dbReference type="Pfam" id="PF08541"/>
    </source>
</evidence>
<keyword evidence="15" id="KW-0812">Transmembrane</keyword>
<dbReference type="Gene3D" id="3.40.47.10">
    <property type="match status" value="1"/>
</dbReference>
<evidence type="ECO:0000256" key="4">
    <source>
        <dbReference type="ARBA" id="ARBA00022516"/>
    </source>
</evidence>
<comment type="domain">
    <text evidence="14">The last Arg residue of the ACP-binding site is essential for the weak association between ACP/AcpP and FabH.</text>
</comment>
<feature type="active site" evidence="14">
    <location>
        <position position="283"/>
    </location>
</feature>
<evidence type="ECO:0000256" key="9">
    <source>
        <dbReference type="ARBA" id="ARBA00023315"/>
    </source>
</evidence>